<protein>
    <submittedName>
        <fullName evidence="3">Trypsin-like serine peptidase</fullName>
        <ecNumber evidence="3">3.4.21.-</ecNumber>
    </submittedName>
</protein>
<sequence>MKRILIPAGGAILATGLLAAGLAGTASADSDISTDAMAASAANAKAISQFWAENNGAALKAATESNVWDKTDVAKLQSKGGYSADTKPGTTAPIGEEKKTTAKTQNVNMPKTIGKVFFVNGKGEKKWCSATSLQSKYRNLVATAGHCVYDVGANADVMSKWVFVPGYYQGKSPWGIYVGKQAFTHYDFDVYEDYDRDYAFVTVYNGVQLTGSGPAVKQVNKSEYEAYKGEKKVKVEEISKDEYEAGVAKYGPEGPYAFDVVKGSVSNVGQDYKPAAGETKILTGREVTEYDYNKAPKGTDALVNGEQCPTICQISLSDPTKAKGQSGVTVAISEAEYKDLAAKKAKGEYLGKIETKNGGWYKTQYWVKQWVKTDADQIKYYKVVGYFVVEGPSVAVKDAGRLGDNVGGQGFAWNQPTGKDVRVFGYPASAHPDGHKNYTGITPKWCYGKTTKKLVGSAAKKIEEHVALKCAMTEGADGGPWLLKYSNAKRLGYLNGVTSTFNDQDGNNRVDYISSPYFDGETNVVYKAAANVWSGKIV</sequence>
<dbReference type="EC" id="3.4.21.-" evidence="3"/>
<organism evidence="3 4">
    <name type="scientific">Nonomuraea spiralis</name>
    <dbReference type="NCBI Taxonomy" id="46182"/>
    <lineage>
        <taxon>Bacteria</taxon>
        <taxon>Bacillati</taxon>
        <taxon>Actinomycetota</taxon>
        <taxon>Actinomycetes</taxon>
        <taxon>Streptosporangiales</taxon>
        <taxon>Streptosporangiaceae</taxon>
        <taxon>Nonomuraea</taxon>
    </lineage>
</organism>
<accession>A0ABV5I829</accession>
<feature type="region of interest" description="Disordered" evidence="1">
    <location>
        <begin position="79"/>
        <end position="101"/>
    </location>
</feature>
<dbReference type="Proteomes" id="UP001589647">
    <property type="component" value="Unassembled WGS sequence"/>
</dbReference>
<dbReference type="SUPFAM" id="SSF50494">
    <property type="entry name" value="Trypsin-like serine proteases"/>
    <property type="match status" value="1"/>
</dbReference>
<keyword evidence="4" id="KW-1185">Reference proteome</keyword>
<evidence type="ECO:0000313" key="3">
    <source>
        <dbReference type="EMBL" id="MFB9200626.1"/>
    </source>
</evidence>
<dbReference type="RefSeq" id="WP_189646574.1">
    <property type="nucleotide sequence ID" value="NZ_BMRC01000003.1"/>
</dbReference>
<evidence type="ECO:0000313" key="4">
    <source>
        <dbReference type="Proteomes" id="UP001589647"/>
    </source>
</evidence>
<name>A0ABV5I829_9ACTN</name>
<gene>
    <name evidence="3" type="ORF">ACFFV7_05440</name>
</gene>
<evidence type="ECO:0000256" key="1">
    <source>
        <dbReference type="SAM" id="MobiDB-lite"/>
    </source>
</evidence>
<proteinExistence type="predicted"/>
<reference evidence="3 4" key="1">
    <citation type="submission" date="2024-09" db="EMBL/GenBank/DDBJ databases">
        <authorList>
            <person name="Sun Q."/>
            <person name="Mori K."/>
        </authorList>
    </citation>
    <scope>NUCLEOTIDE SEQUENCE [LARGE SCALE GENOMIC DNA]</scope>
    <source>
        <strain evidence="3 4">CCM 3426</strain>
    </source>
</reference>
<keyword evidence="3" id="KW-0378">Hydrolase</keyword>
<evidence type="ECO:0000256" key="2">
    <source>
        <dbReference type="SAM" id="SignalP"/>
    </source>
</evidence>
<dbReference type="Gene3D" id="2.40.10.10">
    <property type="entry name" value="Trypsin-like serine proteases"/>
    <property type="match status" value="2"/>
</dbReference>
<dbReference type="InterPro" id="IPR043504">
    <property type="entry name" value="Peptidase_S1_PA_chymotrypsin"/>
</dbReference>
<comment type="caution">
    <text evidence="3">The sequence shown here is derived from an EMBL/GenBank/DDBJ whole genome shotgun (WGS) entry which is preliminary data.</text>
</comment>
<dbReference type="InterPro" id="IPR009003">
    <property type="entry name" value="Peptidase_S1_PA"/>
</dbReference>
<feature type="chain" id="PRO_5046790526" evidence="2">
    <location>
        <begin position="29"/>
        <end position="538"/>
    </location>
</feature>
<dbReference type="GO" id="GO:0016787">
    <property type="term" value="F:hydrolase activity"/>
    <property type="evidence" value="ECO:0007669"/>
    <property type="project" value="UniProtKB-KW"/>
</dbReference>
<keyword evidence="2" id="KW-0732">Signal</keyword>
<feature type="signal peptide" evidence="2">
    <location>
        <begin position="1"/>
        <end position="28"/>
    </location>
</feature>
<dbReference type="EMBL" id="JBHMEI010000003">
    <property type="protein sequence ID" value="MFB9200626.1"/>
    <property type="molecule type" value="Genomic_DNA"/>
</dbReference>